<dbReference type="NCBIfam" id="TIGR02610">
    <property type="entry name" value="PHA_gran_rgn"/>
    <property type="match status" value="1"/>
</dbReference>
<proteinExistence type="predicted"/>
<sequence>MPDIHIQRPHQLGLEAARKIAFAWAEKAERKFDMECTYEEGEDQDTVYFRRSGVQGTLQVLPDQFELEAQLGFLVGAFKDRIESELQAQFDTLLDKPAPAKKAPSKKTHGHKA</sequence>
<accession>A0A7H0HC54</accession>
<keyword evidence="3" id="KW-1185">Reference proteome</keyword>
<feature type="region of interest" description="Disordered" evidence="1">
    <location>
        <begin position="93"/>
        <end position="113"/>
    </location>
</feature>
<evidence type="ECO:0000313" key="2">
    <source>
        <dbReference type="EMBL" id="QNP58120.1"/>
    </source>
</evidence>
<dbReference type="InterPro" id="IPR013433">
    <property type="entry name" value="PHA_gran_rgn"/>
</dbReference>
<evidence type="ECO:0000256" key="1">
    <source>
        <dbReference type="SAM" id="MobiDB-lite"/>
    </source>
</evidence>
<dbReference type="EMBL" id="CP060790">
    <property type="protein sequence ID" value="QNP58120.1"/>
    <property type="molecule type" value="Genomic_DNA"/>
</dbReference>
<gene>
    <name evidence="2" type="ORF">H9L24_13540</name>
</gene>
<evidence type="ECO:0000313" key="3">
    <source>
        <dbReference type="Proteomes" id="UP000516057"/>
    </source>
</evidence>
<dbReference type="RefSeq" id="WP_187735115.1">
    <property type="nucleotide sequence ID" value="NZ_CP060790.1"/>
</dbReference>
<feature type="compositionally biased region" description="Basic residues" evidence="1">
    <location>
        <begin position="103"/>
        <end position="113"/>
    </location>
</feature>
<dbReference type="AlphaFoldDB" id="A0A7H0HC54"/>
<protein>
    <submittedName>
        <fullName evidence="2">Polyhydroxyalkanoic acid system family protein</fullName>
    </submittedName>
</protein>
<dbReference type="Proteomes" id="UP000516057">
    <property type="component" value="Chromosome"/>
</dbReference>
<name>A0A7H0HC54_9BURK</name>
<dbReference type="KEGG" id="amon:H9L24_13540"/>
<organism evidence="2 3">
    <name type="scientific">Paenacidovorax monticola</name>
    <dbReference type="NCBI Taxonomy" id="1926868"/>
    <lineage>
        <taxon>Bacteria</taxon>
        <taxon>Pseudomonadati</taxon>
        <taxon>Pseudomonadota</taxon>
        <taxon>Betaproteobacteria</taxon>
        <taxon>Burkholderiales</taxon>
        <taxon>Comamonadaceae</taxon>
        <taxon>Paenacidovorax</taxon>
    </lineage>
</organism>
<reference evidence="2 3" key="1">
    <citation type="submission" date="2020-08" db="EMBL/GenBank/DDBJ databases">
        <title>Genome sequence of Acidovorax monticola KACC 19171T.</title>
        <authorList>
            <person name="Hyun D.-W."/>
            <person name="Bae J.-W."/>
        </authorList>
    </citation>
    <scope>NUCLEOTIDE SEQUENCE [LARGE SCALE GENOMIC DNA]</scope>
    <source>
        <strain evidence="2 3">KACC 19171</strain>
    </source>
</reference>
<dbReference type="Pfam" id="PF09650">
    <property type="entry name" value="PHA_gran_rgn"/>
    <property type="match status" value="1"/>
</dbReference>